<dbReference type="RefSeq" id="WP_208889451.1">
    <property type="nucleotide sequence ID" value="NZ_CP019336.1"/>
</dbReference>
<dbReference type="Gene3D" id="3.20.20.190">
    <property type="entry name" value="Phosphatidylinositol (PI) phosphodiesterase"/>
    <property type="match status" value="1"/>
</dbReference>
<dbReference type="InterPro" id="IPR030395">
    <property type="entry name" value="GP_PDE_dom"/>
</dbReference>
<organism evidence="2 3">
    <name type="scientific">Polaribacter sejongensis</name>
    <dbReference type="NCBI Taxonomy" id="985043"/>
    <lineage>
        <taxon>Bacteria</taxon>
        <taxon>Pseudomonadati</taxon>
        <taxon>Bacteroidota</taxon>
        <taxon>Flavobacteriia</taxon>
        <taxon>Flavobacteriales</taxon>
        <taxon>Flavobacteriaceae</taxon>
    </lineage>
</organism>
<dbReference type="PROSITE" id="PS51704">
    <property type="entry name" value="GP_PDE"/>
    <property type="match status" value="1"/>
</dbReference>
<name>A0ABN5F9A7_9FLAO</name>
<dbReference type="EMBL" id="CP019336">
    <property type="protein sequence ID" value="AUC23404.1"/>
    <property type="molecule type" value="Genomic_DNA"/>
</dbReference>
<reference evidence="2 3" key="1">
    <citation type="submission" date="2017-02" db="EMBL/GenBank/DDBJ databases">
        <title>Trade-off between light-utilization and light-protection in marine flavobacteria.</title>
        <authorList>
            <person name="Kumagai Y."/>
            <person name="Yoshizawa S."/>
            <person name="Kogure K."/>
            <person name="Iwasaki W."/>
        </authorList>
    </citation>
    <scope>NUCLEOTIDE SEQUENCE [LARGE SCALE GENOMIC DNA]</scope>
    <source>
        <strain evidence="2 3">KCTC 23670</strain>
    </source>
</reference>
<dbReference type="PANTHER" id="PTHR46211">
    <property type="entry name" value="GLYCEROPHOSPHORYL DIESTER PHOSPHODIESTERASE"/>
    <property type="match status" value="1"/>
</dbReference>
<gene>
    <name evidence="2" type="ORF">BTO15_15420</name>
</gene>
<evidence type="ECO:0000313" key="3">
    <source>
        <dbReference type="Proteomes" id="UP000232721"/>
    </source>
</evidence>
<dbReference type="Pfam" id="PF03009">
    <property type="entry name" value="GDPD"/>
    <property type="match status" value="1"/>
</dbReference>
<accession>A0ABN5F9A7</accession>
<protein>
    <recommendedName>
        <fullName evidence="1">GP-PDE domain-containing protein</fullName>
    </recommendedName>
</protein>
<proteinExistence type="predicted"/>
<dbReference type="Proteomes" id="UP000232721">
    <property type="component" value="Chromosome"/>
</dbReference>
<sequence length="271" mass="30560">MKKVILLNKNILFWILLLLNLSIFAQTDPLPLKGICAHRGANKTHPENTIAAFKEAIRLGVQMIEFDVQLTKDHKLVIMHDATVNRTTNGFGEVSKLTLAEIRELDAGSWKAEKFIGEKVPTLQEVLKIMPQNIWLNIHLKGDRGVGVETAKMVIAENRKQQSVIACGKKAANGVESVSKKLKICNMERLSSRSDYINKTIEGKFAFLQIKNSRDNDAIINDLKKLKQNGVHVNYFHSEKKEQIQELLDAGVDFILTDNLEEMINAFSVLK</sequence>
<feature type="domain" description="GP-PDE" evidence="1">
    <location>
        <begin position="33"/>
        <end position="267"/>
    </location>
</feature>
<dbReference type="PANTHER" id="PTHR46211:SF1">
    <property type="entry name" value="GLYCEROPHOSPHODIESTER PHOSPHODIESTERASE, CYTOPLASMIC"/>
    <property type="match status" value="1"/>
</dbReference>
<keyword evidence="3" id="KW-1185">Reference proteome</keyword>
<dbReference type="InterPro" id="IPR017946">
    <property type="entry name" value="PLC-like_Pdiesterase_TIM-brl"/>
</dbReference>
<evidence type="ECO:0000313" key="2">
    <source>
        <dbReference type="EMBL" id="AUC23404.1"/>
    </source>
</evidence>
<dbReference type="SUPFAM" id="SSF51695">
    <property type="entry name" value="PLC-like phosphodiesterases"/>
    <property type="match status" value="1"/>
</dbReference>
<evidence type="ECO:0000259" key="1">
    <source>
        <dbReference type="PROSITE" id="PS51704"/>
    </source>
</evidence>